<organism evidence="2 3">
    <name type="scientific">Fuscibacter oryzae</name>
    <dbReference type="NCBI Taxonomy" id="2803939"/>
    <lineage>
        <taxon>Bacteria</taxon>
        <taxon>Pseudomonadati</taxon>
        <taxon>Pseudomonadota</taxon>
        <taxon>Alphaproteobacteria</taxon>
        <taxon>Rhodobacterales</taxon>
        <taxon>Paracoccaceae</taxon>
        <taxon>Fuscibacter</taxon>
    </lineage>
</organism>
<dbReference type="InterPro" id="IPR024787">
    <property type="entry name" value="EcsC"/>
</dbReference>
<dbReference type="RefSeq" id="WP_202660929.1">
    <property type="nucleotide sequence ID" value="NZ_JAESVP010000005.1"/>
</dbReference>
<evidence type="ECO:0000256" key="1">
    <source>
        <dbReference type="SAM" id="Phobius"/>
    </source>
</evidence>
<comment type="caution">
    <text evidence="2">The sequence shown here is derived from an EMBL/GenBank/DDBJ whole genome shotgun (WGS) entry which is preliminary data.</text>
</comment>
<proteinExistence type="predicted"/>
<dbReference type="AlphaFoldDB" id="A0A8J7MRN7"/>
<gene>
    <name evidence="2" type="ORF">JI744_11390</name>
</gene>
<accession>A0A8J7MRN7</accession>
<evidence type="ECO:0000313" key="2">
    <source>
        <dbReference type="EMBL" id="MBL4928708.1"/>
    </source>
</evidence>
<feature type="transmembrane region" description="Helical" evidence="1">
    <location>
        <begin position="187"/>
        <end position="208"/>
    </location>
</feature>
<dbReference type="PANTHER" id="PTHR41260">
    <property type="entry name" value="PROTEIN ECSC"/>
    <property type="match status" value="1"/>
</dbReference>
<dbReference type="Proteomes" id="UP000619033">
    <property type="component" value="Unassembled WGS sequence"/>
</dbReference>
<name>A0A8J7MRN7_9RHOB</name>
<evidence type="ECO:0000313" key="3">
    <source>
        <dbReference type="Proteomes" id="UP000619033"/>
    </source>
</evidence>
<keyword evidence="1" id="KW-0812">Transmembrane</keyword>
<protein>
    <submittedName>
        <fullName evidence="2">EcsC family protein</fullName>
    </submittedName>
</protein>
<keyword evidence="1" id="KW-1133">Transmembrane helix</keyword>
<keyword evidence="3" id="KW-1185">Reference proteome</keyword>
<sequence>MTLLPALPAPDLDREIADLARALRRANGPVMSLVNRLGGGIEKQLSALPPRLRDEIERISAASLSAAFGASGVVPRLGRRGTLAAAIASGAAGGAGGLVTSVAELPVTIAVMLKAIREEAEAAGFDPSEEAVRAACIEVFAAGSPLADDDGVDTSFLSARLTLTGPALQKLIATVAPRLAVAMGQKLAAQAVPVLGAVSGAALNAAYLRYYREMARIRFALMRLTVQHGAEAVMMRFASATEKPRISKA</sequence>
<dbReference type="Pfam" id="PF12787">
    <property type="entry name" value="EcsC"/>
    <property type="match status" value="1"/>
</dbReference>
<dbReference type="PANTHER" id="PTHR41260:SF1">
    <property type="entry name" value="PROTEIN ECSC"/>
    <property type="match status" value="1"/>
</dbReference>
<keyword evidence="1" id="KW-0472">Membrane</keyword>
<reference evidence="2" key="1">
    <citation type="submission" date="2021-01" db="EMBL/GenBank/DDBJ databases">
        <title>Genome seq and assembly of Tabrizicola sp. KVB23.</title>
        <authorList>
            <person name="Chhetri G."/>
        </authorList>
    </citation>
    <scope>NUCLEOTIDE SEQUENCE</scope>
    <source>
        <strain evidence="2">KVB23</strain>
    </source>
</reference>
<dbReference type="EMBL" id="JAESVP010000005">
    <property type="protein sequence ID" value="MBL4928708.1"/>
    <property type="molecule type" value="Genomic_DNA"/>
</dbReference>